<evidence type="ECO:0000313" key="7">
    <source>
        <dbReference type="EMBL" id="APZ92865.1"/>
    </source>
</evidence>
<dbReference type="RefSeq" id="WP_077024426.1">
    <property type="nucleotide sequence ID" value="NZ_CP017641.1"/>
</dbReference>
<dbReference type="Proteomes" id="UP000187735">
    <property type="component" value="Chromosome"/>
</dbReference>
<sequence>MKEPIVIIGSGAAGVHCALTLLQAGCRVQMLDVGQSGSIPPLPNVPISELKSQLADPESYFLGKDPNAIRLPGDDGEYYALPPSKSHVVESGLATDPRSAGFSPLVSFARGGFADAWTGGCYPFDDNDLRDFPIDFAGMQPFYDEVAKRIGISGSDDLASLIPYHDGIQEPLELDPHSEFLLRTYHERVKDKSPGIHLGHARSAVISQATDGRSACSSLGRCLWGCPTSSFYVPSLTLAQCRTYDSFDYRPGLRVSHAVCDSTRQVKAVEATDEQGEKHLFDVGTLVLAAGTLSTSAIYLRTLEQAGVSEPVLTGLMDNRQIHIPFVTPALFGQPIAADAYQYHRLAMVVEDAQLPASCHGQLTTLKAAMTHPILQRLPIGLRSAVRMFRNVRSGMGLLNLSFPETRRSNNRIRLVAQKADGQQPSLHVAIDYYPPVAERQTHKRVKRQVRRFMKQLGCHTFGFWNSTRDMGASIHYAGTIPMSATAAPHTVSPSGNSHDFPNLWIVDASVFPSLPAKSLTLTTMANSIRTTRLMLESLKSS</sequence>
<dbReference type="KEGG" id="fmr:Fuma_02477"/>
<protein>
    <submittedName>
        <fullName evidence="7">Pyranose oxidase</fullName>
    </submittedName>
</protein>
<accession>A0A1P8WFN1</accession>
<dbReference type="PANTHER" id="PTHR42784">
    <property type="entry name" value="PYRANOSE 2-OXIDASE"/>
    <property type="match status" value="1"/>
</dbReference>
<evidence type="ECO:0000313" key="8">
    <source>
        <dbReference type="Proteomes" id="UP000187735"/>
    </source>
</evidence>
<comment type="similarity">
    <text evidence="2">Belongs to the GMC oxidoreductase family.</text>
</comment>
<keyword evidence="5" id="KW-0560">Oxidoreductase</keyword>
<evidence type="ECO:0000259" key="6">
    <source>
        <dbReference type="Pfam" id="PF05199"/>
    </source>
</evidence>
<comment type="cofactor">
    <cofactor evidence="1">
        <name>FAD</name>
        <dbReference type="ChEBI" id="CHEBI:57692"/>
    </cofactor>
</comment>
<dbReference type="GO" id="GO:0016614">
    <property type="term" value="F:oxidoreductase activity, acting on CH-OH group of donors"/>
    <property type="evidence" value="ECO:0007669"/>
    <property type="project" value="InterPro"/>
</dbReference>
<gene>
    <name evidence="7" type="ORF">Fuma_02477</name>
</gene>
<dbReference type="InterPro" id="IPR007867">
    <property type="entry name" value="GMC_OxRtase_C"/>
</dbReference>
<evidence type="ECO:0000256" key="5">
    <source>
        <dbReference type="ARBA" id="ARBA00023002"/>
    </source>
</evidence>
<dbReference type="PANTHER" id="PTHR42784:SF1">
    <property type="entry name" value="PYRANOSE 2-OXIDASE"/>
    <property type="match status" value="1"/>
</dbReference>
<dbReference type="InterPro" id="IPR051473">
    <property type="entry name" value="P2Ox-like"/>
</dbReference>
<dbReference type="Pfam" id="PF05199">
    <property type="entry name" value="GMC_oxred_C"/>
    <property type="match status" value="1"/>
</dbReference>
<keyword evidence="4" id="KW-0274">FAD</keyword>
<dbReference type="SUPFAM" id="SSF51905">
    <property type="entry name" value="FAD/NAD(P)-binding domain"/>
    <property type="match status" value="1"/>
</dbReference>
<dbReference type="Gene3D" id="3.50.50.60">
    <property type="entry name" value="FAD/NAD(P)-binding domain"/>
    <property type="match status" value="2"/>
</dbReference>
<name>A0A1P8WFN1_9PLAN</name>
<feature type="domain" description="Glucose-methanol-choline oxidoreductase C-terminal" evidence="6">
    <location>
        <begin position="408"/>
        <end position="526"/>
    </location>
</feature>
<dbReference type="OrthoDB" id="1154541at2"/>
<keyword evidence="3" id="KW-0285">Flavoprotein</keyword>
<dbReference type="STRING" id="1891926.Fuma_02477"/>
<keyword evidence="8" id="KW-1185">Reference proteome</keyword>
<evidence type="ECO:0000256" key="1">
    <source>
        <dbReference type="ARBA" id="ARBA00001974"/>
    </source>
</evidence>
<evidence type="ECO:0000256" key="4">
    <source>
        <dbReference type="ARBA" id="ARBA00022827"/>
    </source>
</evidence>
<evidence type="ECO:0000256" key="2">
    <source>
        <dbReference type="ARBA" id="ARBA00010790"/>
    </source>
</evidence>
<organism evidence="7 8">
    <name type="scientific">Fuerstiella marisgermanici</name>
    <dbReference type="NCBI Taxonomy" id="1891926"/>
    <lineage>
        <taxon>Bacteria</taxon>
        <taxon>Pseudomonadati</taxon>
        <taxon>Planctomycetota</taxon>
        <taxon>Planctomycetia</taxon>
        <taxon>Planctomycetales</taxon>
        <taxon>Planctomycetaceae</taxon>
        <taxon>Fuerstiella</taxon>
    </lineage>
</organism>
<dbReference type="InterPro" id="IPR036188">
    <property type="entry name" value="FAD/NAD-bd_sf"/>
</dbReference>
<evidence type="ECO:0000256" key="3">
    <source>
        <dbReference type="ARBA" id="ARBA00022630"/>
    </source>
</evidence>
<proteinExistence type="inferred from homology"/>
<reference evidence="7 8" key="1">
    <citation type="journal article" date="2016" name="Front. Microbiol.">
        <title>Fuerstia marisgermanicae gen. nov., sp. nov., an Unusual Member of the Phylum Planctomycetes from the German Wadden Sea.</title>
        <authorList>
            <person name="Kohn T."/>
            <person name="Heuer A."/>
            <person name="Jogler M."/>
            <person name="Vollmers J."/>
            <person name="Boedeker C."/>
            <person name="Bunk B."/>
            <person name="Rast P."/>
            <person name="Borchert D."/>
            <person name="Glockner I."/>
            <person name="Freese H.M."/>
            <person name="Klenk H.P."/>
            <person name="Overmann J."/>
            <person name="Kaster A.K."/>
            <person name="Rohde M."/>
            <person name="Wiegand S."/>
            <person name="Jogler C."/>
        </authorList>
    </citation>
    <scope>NUCLEOTIDE SEQUENCE [LARGE SCALE GENOMIC DNA]</scope>
    <source>
        <strain evidence="7 8">NH11</strain>
    </source>
</reference>
<dbReference type="AlphaFoldDB" id="A0A1P8WFN1"/>
<dbReference type="EMBL" id="CP017641">
    <property type="protein sequence ID" value="APZ92865.1"/>
    <property type="molecule type" value="Genomic_DNA"/>
</dbReference>